<dbReference type="OrthoDB" id="9973021at2759"/>
<reference evidence="2" key="1">
    <citation type="submission" date="2022-07" db="EMBL/GenBank/DDBJ databases">
        <authorList>
            <person name="Trinca V."/>
            <person name="Uliana J.V.C."/>
            <person name="Torres T.T."/>
            <person name="Ward R.J."/>
            <person name="Monesi N."/>
        </authorList>
    </citation>
    <scope>NUCLEOTIDE SEQUENCE</scope>
    <source>
        <strain evidence="2">HSMRA1968</strain>
        <tissue evidence="2">Whole embryos</tissue>
    </source>
</reference>
<name>A0A9Q0S639_9DIPT</name>
<dbReference type="AlphaFoldDB" id="A0A9Q0S639"/>
<comment type="caution">
    <text evidence="2">The sequence shown here is derived from an EMBL/GenBank/DDBJ whole genome shotgun (WGS) entry which is preliminary data.</text>
</comment>
<dbReference type="Pfam" id="PF13415">
    <property type="entry name" value="Beta-prop_FBX42"/>
    <property type="match status" value="1"/>
</dbReference>
<protein>
    <submittedName>
        <fullName evidence="2">F-box only protein 42</fullName>
    </submittedName>
</protein>
<dbReference type="EMBL" id="WJQU01000001">
    <property type="protein sequence ID" value="KAJ6645458.1"/>
    <property type="molecule type" value="Genomic_DNA"/>
</dbReference>
<sequence>MNHLPPYNDLENCKLLCKRWYNIVQGVKRHTYSSFHKNLADYNLYWKPLNQANEITSRNYTDGPPRRFSHASVVHRDCMYIFGGGSSTSTTFNDLWRFDLSNRQWTRMQSFGSYPSPKACSTMVCYKDNLILFGGWRHPPSYPPYQSWRLFDELHSYDLKENRWTAVNPLEGPPPMTGHSATIHRNEMVVFGGHQQTPNEMSSSNQVWCLNLETFTWRQPQTSALKPPARYGQFQIHIDDTHLLILGGCGGPNNMFSDCWLLDMSNDLWIWKAITIQNKKWAASHMWCNPACKVGSKLVILGPTTQTADFQMVRHQMPSASNLARQPARNEPPIRNIPPHNPDPQQLPRPSQLQVLEQANRRLQEHKLINKNRNDQQANASNSPRQDDAASRRQRNLLLRSREENHFMPQRFDEPLEERLGMAAFSVPEQPANQRRMEHLLRMEEKLLMRRPEAQPDSTPSPKRIKRNCIGVYLADISHVLDDEATLNWIEYKNFGMISGAPERLICSSLACGNGELIMFGGLRKQSALNDTEMEKRNVGICPFSVFVVDINTMPSTPMMFKGRIQKTINRRKAVLRLLSAMEQATSTTTTTTTTNADTHHNDFYNTGRTF</sequence>
<evidence type="ECO:0000256" key="1">
    <source>
        <dbReference type="SAM" id="MobiDB-lite"/>
    </source>
</evidence>
<feature type="region of interest" description="Disordered" evidence="1">
    <location>
        <begin position="369"/>
        <end position="392"/>
    </location>
</feature>
<dbReference type="PANTHER" id="PTHR46432:SF1">
    <property type="entry name" value="F-BOX ONLY PROTEIN 42"/>
    <property type="match status" value="1"/>
</dbReference>
<evidence type="ECO:0000313" key="3">
    <source>
        <dbReference type="Proteomes" id="UP001151699"/>
    </source>
</evidence>
<feature type="region of interest" description="Disordered" evidence="1">
    <location>
        <begin position="318"/>
        <end position="348"/>
    </location>
</feature>
<dbReference type="Gene3D" id="2.120.10.80">
    <property type="entry name" value="Kelch-type beta propeller"/>
    <property type="match status" value="1"/>
</dbReference>
<dbReference type="PANTHER" id="PTHR46432">
    <property type="entry name" value="F-BOX ONLY PROTEIN 42"/>
    <property type="match status" value="1"/>
</dbReference>
<accession>A0A9Q0S639</accession>
<proteinExistence type="predicted"/>
<feature type="region of interest" description="Disordered" evidence="1">
    <location>
        <begin position="587"/>
        <end position="611"/>
    </location>
</feature>
<dbReference type="SUPFAM" id="SSF117281">
    <property type="entry name" value="Kelch motif"/>
    <property type="match status" value="1"/>
</dbReference>
<feature type="compositionally biased region" description="Polar residues" evidence="1">
    <location>
        <begin position="375"/>
        <end position="384"/>
    </location>
</feature>
<gene>
    <name evidence="2" type="primary">Fbxo42</name>
    <name evidence="2" type="ORF">Bhyg_00664</name>
</gene>
<dbReference type="InterPro" id="IPR052821">
    <property type="entry name" value="F-box_only_SRC"/>
</dbReference>
<evidence type="ECO:0000313" key="2">
    <source>
        <dbReference type="EMBL" id="KAJ6645458.1"/>
    </source>
</evidence>
<keyword evidence="3" id="KW-1185">Reference proteome</keyword>
<feature type="compositionally biased region" description="Pro residues" evidence="1">
    <location>
        <begin position="335"/>
        <end position="347"/>
    </location>
</feature>
<dbReference type="GO" id="GO:0019005">
    <property type="term" value="C:SCF ubiquitin ligase complex"/>
    <property type="evidence" value="ECO:0007669"/>
    <property type="project" value="TreeGrafter"/>
</dbReference>
<dbReference type="GO" id="GO:1990756">
    <property type="term" value="F:ubiquitin-like ligase-substrate adaptor activity"/>
    <property type="evidence" value="ECO:0007669"/>
    <property type="project" value="TreeGrafter"/>
</dbReference>
<organism evidence="2 3">
    <name type="scientific">Pseudolycoriella hygida</name>
    <dbReference type="NCBI Taxonomy" id="35572"/>
    <lineage>
        <taxon>Eukaryota</taxon>
        <taxon>Metazoa</taxon>
        <taxon>Ecdysozoa</taxon>
        <taxon>Arthropoda</taxon>
        <taxon>Hexapoda</taxon>
        <taxon>Insecta</taxon>
        <taxon>Pterygota</taxon>
        <taxon>Neoptera</taxon>
        <taxon>Endopterygota</taxon>
        <taxon>Diptera</taxon>
        <taxon>Nematocera</taxon>
        <taxon>Sciaroidea</taxon>
        <taxon>Sciaridae</taxon>
        <taxon>Pseudolycoriella</taxon>
    </lineage>
</organism>
<dbReference type="Proteomes" id="UP001151699">
    <property type="component" value="Chromosome A"/>
</dbReference>
<dbReference type="InterPro" id="IPR015915">
    <property type="entry name" value="Kelch-typ_b-propeller"/>
</dbReference>